<keyword evidence="7 8" id="KW-0460">Magnesium</keyword>
<dbReference type="GO" id="GO:0005524">
    <property type="term" value="F:ATP binding"/>
    <property type="evidence" value="ECO:0007669"/>
    <property type="project" value="UniProtKB-UniRule"/>
</dbReference>
<dbReference type="FunFam" id="3.40.50.300:FF:000292">
    <property type="entry name" value="ATP-dependent dethiobiotin synthetase BioD"/>
    <property type="match status" value="1"/>
</dbReference>
<dbReference type="CDD" id="cd03109">
    <property type="entry name" value="DTBS"/>
    <property type="match status" value="1"/>
</dbReference>
<feature type="binding site" evidence="8">
    <location>
        <begin position="150"/>
        <end position="153"/>
    </location>
    <ligand>
        <name>ATP</name>
        <dbReference type="ChEBI" id="CHEBI:30616"/>
    </ligand>
</feature>
<feature type="binding site" evidence="8">
    <location>
        <begin position="239"/>
        <end position="241"/>
    </location>
    <ligand>
        <name>ATP</name>
        <dbReference type="ChEBI" id="CHEBI:30616"/>
    </ligand>
</feature>
<dbReference type="GO" id="GO:0000287">
    <property type="term" value="F:magnesium ion binding"/>
    <property type="evidence" value="ECO:0007669"/>
    <property type="project" value="UniProtKB-UniRule"/>
</dbReference>
<evidence type="ECO:0000256" key="8">
    <source>
        <dbReference type="HAMAP-Rule" id="MF_00336"/>
    </source>
</evidence>
<dbReference type="Pfam" id="PF13500">
    <property type="entry name" value="AAA_26"/>
    <property type="match status" value="1"/>
</dbReference>
<dbReference type="InterPro" id="IPR004472">
    <property type="entry name" value="DTB_synth_BioD"/>
</dbReference>
<dbReference type="SUPFAM" id="SSF52540">
    <property type="entry name" value="P-loop containing nucleoside triphosphate hydrolases"/>
    <property type="match status" value="1"/>
</dbReference>
<dbReference type="Proteomes" id="UP000267978">
    <property type="component" value="Unassembled WGS sequence"/>
</dbReference>
<dbReference type="AlphaFoldDB" id="A0AB74A6Y1"/>
<dbReference type="PIRSF" id="PIRSF006755">
    <property type="entry name" value="DTB_synth"/>
    <property type="match status" value="1"/>
</dbReference>
<keyword evidence="1 8" id="KW-0963">Cytoplasm</keyword>
<evidence type="ECO:0000256" key="5">
    <source>
        <dbReference type="ARBA" id="ARBA00022756"/>
    </source>
</evidence>
<accession>A0AB74A6Y1</accession>
<reference evidence="9 10" key="1">
    <citation type="submission" date="2018-08" db="EMBL/GenBank/DDBJ databases">
        <title>Recombination of ecologically and evolutionarily significant loci maintains genetic cohesion in the Pseudomonas syringae species complex.</title>
        <authorList>
            <person name="Dillon M."/>
            <person name="Thakur S."/>
            <person name="Almeida R.N.D."/>
            <person name="Weir B.S."/>
            <person name="Guttman D.S."/>
        </authorList>
    </citation>
    <scope>NUCLEOTIDE SEQUENCE [LARGE SCALE GENOMIC DNA]</scope>
    <source>
        <strain evidence="9 10">ICMP 3946</strain>
    </source>
</reference>
<comment type="subunit">
    <text evidence="8">Homodimer.</text>
</comment>
<evidence type="ECO:0000256" key="2">
    <source>
        <dbReference type="ARBA" id="ARBA00022598"/>
    </source>
</evidence>
<name>A0AB74A6Y1_PSESX</name>
<keyword evidence="4 8" id="KW-0547">Nucleotide-binding</keyword>
<comment type="subcellular location">
    <subcellularLocation>
        <location evidence="8">Cytoplasm</location>
    </subcellularLocation>
</comment>
<dbReference type="GO" id="GO:0005829">
    <property type="term" value="C:cytosol"/>
    <property type="evidence" value="ECO:0007669"/>
    <property type="project" value="TreeGrafter"/>
</dbReference>
<feature type="binding site" evidence="8">
    <location>
        <position position="75"/>
    </location>
    <ligand>
        <name>substrate</name>
    </ligand>
</feature>
<dbReference type="InterPro" id="IPR027417">
    <property type="entry name" value="P-loop_NTPase"/>
</dbReference>
<dbReference type="Gene3D" id="3.40.50.300">
    <property type="entry name" value="P-loop containing nucleotide triphosphate hydrolases"/>
    <property type="match status" value="1"/>
</dbReference>
<keyword evidence="5 8" id="KW-0093">Biotin biosynthesis</keyword>
<comment type="caution">
    <text evidence="9">The sequence shown here is derived from an EMBL/GenBank/DDBJ whole genome shotgun (WGS) entry which is preliminary data.</text>
</comment>
<comment type="pathway">
    <text evidence="8">Cofactor biosynthesis; biotin biosynthesis; biotin from 7,8-diaminononanoate: step 1/2.</text>
</comment>
<comment type="catalytic activity">
    <reaction evidence="8">
        <text>(7R,8S)-7,8-diammoniononanoate + CO2 + ATP = (4R,5S)-dethiobiotin + ADP + phosphate + 3 H(+)</text>
        <dbReference type="Rhea" id="RHEA:15805"/>
        <dbReference type="ChEBI" id="CHEBI:15378"/>
        <dbReference type="ChEBI" id="CHEBI:16526"/>
        <dbReference type="ChEBI" id="CHEBI:30616"/>
        <dbReference type="ChEBI" id="CHEBI:43474"/>
        <dbReference type="ChEBI" id="CHEBI:149469"/>
        <dbReference type="ChEBI" id="CHEBI:149473"/>
        <dbReference type="ChEBI" id="CHEBI:456216"/>
        <dbReference type="EC" id="6.3.3.3"/>
    </reaction>
</comment>
<evidence type="ECO:0000256" key="7">
    <source>
        <dbReference type="ARBA" id="ARBA00022842"/>
    </source>
</evidence>
<proteinExistence type="inferred from homology"/>
<feature type="binding site" evidence="8">
    <location>
        <position position="150"/>
    </location>
    <ligand>
        <name>Mg(2+)</name>
        <dbReference type="ChEBI" id="CHEBI:18420"/>
    </ligand>
</feature>
<feature type="binding site" evidence="8">
    <location>
        <position position="88"/>
    </location>
    <ligand>
        <name>ATP</name>
        <dbReference type="ChEBI" id="CHEBI:30616"/>
    </ligand>
</feature>
<comment type="cofactor">
    <cofactor evidence="8">
        <name>Mg(2+)</name>
        <dbReference type="ChEBI" id="CHEBI:18420"/>
    </cofactor>
</comment>
<comment type="function">
    <text evidence="8">Catalyzes a mechanistically unusual reaction, the ATP-dependent insertion of CO2 between the N7 and N8 nitrogen atoms of 7,8-diaminopelargonic acid (DAPA, also called 7,8-diammoniononanoate) to form a ureido ring.</text>
</comment>
<dbReference type="PANTHER" id="PTHR43210:SF5">
    <property type="entry name" value="DETHIOBIOTIN SYNTHETASE"/>
    <property type="match status" value="1"/>
</dbReference>
<keyword evidence="6 8" id="KW-0067">ATP-binding</keyword>
<feature type="binding site" evidence="8">
    <location>
        <begin position="46"/>
        <end position="51"/>
    </location>
    <ligand>
        <name>ATP</name>
        <dbReference type="ChEBI" id="CHEBI:30616"/>
    </ligand>
</feature>
<comment type="caution">
    <text evidence="8">Lacks conserved residue(s) required for the propagation of feature annotation.</text>
</comment>
<organism evidence="9 10">
    <name type="scientific">Pseudomonas syringae pv. lapsa</name>
    <dbReference type="NCBI Taxonomy" id="199201"/>
    <lineage>
        <taxon>Bacteria</taxon>
        <taxon>Pseudomonadati</taxon>
        <taxon>Pseudomonadota</taxon>
        <taxon>Gammaproteobacteria</taxon>
        <taxon>Pseudomonadales</taxon>
        <taxon>Pseudomonadaceae</taxon>
        <taxon>Pseudomonas</taxon>
        <taxon>Pseudomonas syringae</taxon>
    </lineage>
</organism>
<gene>
    <name evidence="8" type="primary">bioD</name>
    <name evidence="9" type="ORF">ALQ98_05371</name>
</gene>
<dbReference type="GO" id="GO:0009102">
    <property type="term" value="P:biotin biosynthetic process"/>
    <property type="evidence" value="ECO:0007669"/>
    <property type="project" value="UniProtKB-UniRule"/>
</dbReference>
<dbReference type="EC" id="6.3.3.3" evidence="8"/>
<feature type="binding site" evidence="8">
    <location>
        <position position="88"/>
    </location>
    <ligand>
        <name>Mg(2+)</name>
        <dbReference type="ChEBI" id="CHEBI:18420"/>
    </ligand>
</feature>
<comment type="similarity">
    <text evidence="8">Belongs to the dethiobiotin synthetase family.</text>
</comment>
<dbReference type="GO" id="GO:0004141">
    <property type="term" value="F:dethiobiotin synthase activity"/>
    <property type="evidence" value="ECO:0007669"/>
    <property type="project" value="UniProtKB-UniRule"/>
</dbReference>
<evidence type="ECO:0000313" key="9">
    <source>
        <dbReference type="EMBL" id="RML26434.1"/>
    </source>
</evidence>
<evidence type="ECO:0000256" key="1">
    <source>
        <dbReference type="ARBA" id="ARBA00022490"/>
    </source>
</evidence>
<dbReference type="HAMAP" id="MF_00336">
    <property type="entry name" value="BioD"/>
    <property type="match status" value="1"/>
</dbReference>
<evidence type="ECO:0000256" key="6">
    <source>
        <dbReference type="ARBA" id="ARBA00022840"/>
    </source>
</evidence>
<evidence type="ECO:0000313" key="10">
    <source>
        <dbReference type="Proteomes" id="UP000267978"/>
    </source>
</evidence>
<dbReference type="EMBL" id="RBNO01000051">
    <property type="protein sequence ID" value="RML26434.1"/>
    <property type="molecule type" value="Genomic_DNA"/>
</dbReference>
<dbReference type="GO" id="GO:0042803">
    <property type="term" value="F:protein homodimerization activity"/>
    <property type="evidence" value="ECO:0007669"/>
    <property type="project" value="UniProtKB-ARBA"/>
</dbReference>
<keyword evidence="2 8" id="KW-0436">Ligase</keyword>
<dbReference type="NCBIfam" id="TIGR00347">
    <property type="entry name" value="bioD"/>
    <property type="match status" value="1"/>
</dbReference>
<feature type="active site" evidence="8">
    <location>
        <position position="71"/>
    </location>
</feature>
<protein>
    <recommendedName>
        <fullName evidence="8">ATP-dependent dethiobiotin synthetase BioD</fullName>
        <ecNumber evidence="8">6.3.3.3</ecNumber>
    </recommendedName>
    <alternativeName>
        <fullName evidence="8">DTB synthetase</fullName>
        <shortName evidence="8">DTBS</shortName>
    </alternativeName>
    <alternativeName>
        <fullName evidence="8">Dethiobiotin synthase</fullName>
    </alternativeName>
</protein>
<dbReference type="PANTHER" id="PTHR43210">
    <property type="entry name" value="DETHIOBIOTIN SYNTHETASE"/>
    <property type="match status" value="1"/>
</dbReference>
<evidence type="ECO:0000256" key="4">
    <source>
        <dbReference type="ARBA" id="ARBA00022741"/>
    </source>
</evidence>
<sequence>MKASARTPGCPLPIKCCTRCLKKTDGLTGKTAEMTAAYFITGTDTDAGKTTVAAGLLHAARSSGLSTAAGKPVASGCFVTPHGLRNPDALALLAECSVELDYAEVNPLAFEPAIAPHLAAREAGVALTVDSVLQPMRHMLARQADFTLIEGAGGWRVPLSGQSTLSDLAIALDLPVILVVGVRLGCINHAVLTAEAIARDGLRLAGWVANIVDADTSRLEENLATLLERLPAPCLGQVPRLNEASAENVAQYLDLKVLS</sequence>
<evidence type="ECO:0000256" key="3">
    <source>
        <dbReference type="ARBA" id="ARBA00022723"/>
    </source>
</evidence>
<feature type="binding site" evidence="8">
    <location>
        <position position="50"/>
    </location>
    <ligand>
        <name>Mg(2+)</name>
        <dbReference type="ChEBI" id="CHEBI:18420"/>
    </ligand>
</feature>
<keyword evidence="3 8" id="KW-0479">Metal-binding</keyword>